<dbReference type="EMBL" id="JAAIVB010000052">
    <property type="protein sequence ID" value="NEX62539.1"/>
    <property type="molecule type" value="Genomic_DNA"/>
</dbReference>
<dbReference type="Proteomes" id="UP000482155">
    <property type="component" value="Unassembled WGS sequence"/>
</dbReference>
<protein>
    <submittedName>
        <fullName evidence="1">Uncharacterized protein</fullName>
    </submittedName>
</protein>
<name>A0A6B3SXN0_9BURK</name>
<organism evidence="1 2">
    <name type="scientific">Noviherbaspirillum galbum</name>
    <dbReference type="NCBI Taxonomy" id="2709383"/>
    <lineage>
        <taxon>Bacteria</taxon>
        <taxon>Pseudomonadati</taxon>
        <taxon>Pseudomonadota</taxon>
        <taxon>Betaproteobacteria</taxon>
        <taxon>Burkholderiales</taxon>
        <taxon>Oxalobacteraceae</taxon>
        <taxon>Noviherbaspirillum</taxon>
    </lineage>
</organism>
<gene>
    <name evidence="1" type="ORF">G3574_15740</name>
</gene>
<sequence>MTMTTLAIKDIVSATELKSDELSAVRGGCSYTPSMPSCYTPSLPGCGSSYSPSVSLTKNDFNFAASQSLCQDQNTMVNNGNNVAFASGITSNVAPTQNGHNNISLGY</sequence>
<evidence type="ECO:0000313" key="2">
    <source>
        <dbReference type="Proteomes" id="UP000482155"/>
    </source>
</evidence>
<comment type="caution">
    <text evidence="1">The sequence shown here is derived from an EMBL/GenBank/DDBJ whole genome shotgun (WGS) entry which is preliminary data.</text>
</comment>
<keyword evidence="2" id="KW-1185">Reference proteome</keyword>
<accession>A0A6B3SXN0</accession>
<evidence type="ECO:0000313" key="1">
    <source>
        <dbReference type="EMBL" id="NEX62539.1"/>
    </source>
</evidence>
<dbReference type="AlphaFoldDB" id="A0A6B3SXN0"/>
<proteinExistence type="predicted"/>
<reference evidence="1 2" key="1">
    <citation type="submission" date="2020-02" db="EMBL/GenBank/DDBJ databases">
        <authorList>
            <person name="Kim M.K."/>
        </authorList>
    </citation>
    <scope>NUCLEOTIDE SEQUENCE [LARGE SCALE GENOMIC DNA]</scope>
    <source>
        <strain evidence="1 2">17J57-3</strain>
    </source>
</reference>